<gene>
    <name evidence="5" type="ORF">ACFSJ0_19175</name>
</gene>
<evidence type="ECO:0000313" key="6">
    <source>
        <dbReference type="Proteomes" id="UP001597097"/>
    </source>
</evidence>
<dbReference type="RefSeq" id="WP_219533059.1">
    <property type="nucleotide sequence ID" value="NZ_JAHKRM010000016.1"/>
</dbReference>
<proteinExistence type="inferred from homology"/>
<comment type="pathway">
    <text evidence="1">Siderophore biosynthesis.</text>
</comment>
<organism evidence="5 6">
    <name type="scientific">Nonomuraea guangzhouensis</name>
    <dbReference type="NCBI Taxonomy" id="1291555"/>
    <lineage>
        <taxon>Bacteria</taxon>
        <taxon>Bacillati</taxon>
        <taxon>Actinomycetota</taxon>
        <taxon>Actinomycetes</taxon>
        <taxon>Streptosporangiales</taxon>
        <taxon>Streptosporangiaceae</taxon>
        <taxon>Nonomuraea</taxon>
    </lineage>
</organism>
<dbReference type="InterPro" id="IPR022770">
    <property type="entry name" value="IucA/IucC-like_C"/>
</dbReference>
<dbReference type="InterPro" id="IPR007310">
    <property type="entry name" value="Aerobactin_biosyn_IucA/IucC_N"/>
</dbReference>
<comment type="caution">
    <text evidence="5">The sequence shown here is derived from an EMBL/GenBank/DDBJ whole genome shotgun (WGS) entry which is preliminary data.</text>
</comment>
<sequence length="544" mass="57715">MSIDLEDPPQGRAEAEFAAELARIRPGLAAAYAEALPGARSTVLGLLWRGLLYEPVPGVAGRESALGRIRLSDGRLLTGPRRSPYDLEVGEDAAVLLDGRVYRRPGELVAALGLPGAARFGADLERSVASLALARAGAGMGSGTGPDERSLEWFEQSVVDGHPYHPCCRNRPGVSVAEQLAYMPEHRPVVDLDLIAVPVSRCVVVGAWPVWLRDIDRLLLPAHPWQSRHVLRELGLRPLVAGGIPARPLICVRTLAPVGGGPHVKTAFSTRMTSNVRDISPGSVRDSAPLSAMLVDLARRLDGGLRITRNLAAACAVVNGEPSADLAVLLRESPSEYAGAGETVIPVAALIVRPPNGGPPLIGGLPTAGPGWLAEFARLAWGAGLRLLAYGVTLEAHGQNLLVVLDRRGRPLRLVYRDLADIRVSPARLRRNGLTPPPLSPRLITDDPDELHAKLFGSLVGTTFSSLVSALGQGDREVEARLWAAVAAAAVQVFDDLPATGDTRADRAALFGTELPVKAHTVMQLDGGPAGDRWARFPNPLAQT</sequence>
<accession>A0ABW4G8W1</accession>
<dbReference type="Pfam" id="PF04183">
    <property type="entry name" value="IucA_IucC"/>
    <property type="match status" value="1"/>
</dbReference>
<evidence type="ECO:0000256" key="2">
    <source>
        <dbReference type="ARBA" id="ARBA00007832"/>
    </source>
</evidence>
<name>A0ABW4G8W1_9ACTN</name>
<reference evidence="6" key="1">
    <citation type="journal article" date="2019" name="Int. J. Syst. Evol. Microbiol.">
        <title>The Global Catalogue of Microorganisms (GCM) 10K type strain sequencing project: providing services to taxonomists for standard genome sequencing and annotation.</title>
        <authorList>
            <consortium name="The Broad Institute Genomics Platform"/>
            <consortium name="The Broad Institute Genome Sequencing Center for Infectious Disease"/>
            <person name="Wu L."/>
            <person name="Ma J."/>
        </authorList>
    </citation>
    <scope>NUCLEOTIDE SEQUENCE [LARGE SCALE GENOMIC DNA]</scope>
    <source>
        <strain evidence="6">CGMCC 1.15399</strain>
    </source>
</reference>
<keyword evidence="6" id="KW-1185">Reference proteome</keyword>
<evidence type="ECO:0000259" key="4">
    <source>
        <dbReference type="Pfam" id="PF06276"/>
    </source>
</evidence>
<evidence type="ECO:0000256" key="1">
    <source>
        <dbReference type="ARBA" id="ARBA00004924"/>
    </source>
</evidence>
<dbReference type="PANTHER" id="PTHR34384">
    <property type="entry name" value="L-2,3-DIAMINOPROPANOATE--CITRATE LIGASE"/>
    <property type="match status" value="1"/>
</dbReference>
<feature type="domain" description="Aerobactin siderophore biosynthesis IucA/IucC-like C-terminal" evidence="4">
    <location>
        <begin position="372"/>
        <end position="524"/>
    </location>
</feature>
<dbReference type="Pfam" id="PF06276">
    <property type="entry name" value="FhuF"/>
    <property type="match status" value="1"/>
</dbReference>
<evidence type="ECO:0000313" key="5">
    <source>
        <dbReference type="EMBL" id="MFD1539187.1"/>
    </source>
</evidence>
<protein>
    <submittedName>
        <fullName evidence="5">IucA/IucC family protein</fullName>
    </submittedName>
</protein>
<dbReference type="PANTHER" id="PTHR34384:SF5">
    <property type="entry name" value="L-2,3-DIAMINOPROPANOATE--CITRATE LIGASE"/>
    <property type="match status" value="1"/>
</dbReference>
<feature type="domain" description="Aerobactin siderophore biosynthesis IucA/IucC N-terminal" evidence="3">
    <location>
        <begin position="154"/>
        <end position="351"/>
    </location>
</feature>
<dbReference type="InterPro" id="IPR037455">
    <property type="entry name" value="LucA/IucC-like"/>
</dbReference>
<dbReference type="Proteomes" id="UP001597097">
    <property type="component" value="Unassembled WGS sequence"/>
</dbReference>
<evidence type="ECO:0000259" key="3">
    <source>
        <dbReference type="Pfam" id="PF04183"/>
    </source>
</evidence>
<dbReference type="EMBL" id="JBHUCM010000016">
    <property type="protein sequence ID" value="MFD1539187.1"/>
    <property type="molecule type" value="Genomic_DNA"/>
</dbReference>
<comment type="similarity">
    <text evidence="2">Belongs to the IucA/IucC family.</text>
</comment>